<dbReference type="SUPFAM" id="SSF46992">
    <property type="entry name" value="Ribosomal protein S20"/>
    <property type="match status" value="1"/>
</dbReference>
<dbReference type="FunFam" id="1.20.58.110:FF:000001">
    <property type="entry name" value="30S ribosomal protein S20"/>
    <property type="match status" value="1"/>
</dbReference>
<comment type="function">
    <text evidence="1 8">Binds directly to 16S ribosomal RNA.</text>
</comment>
<dbReference type="Pfam" id="PF01649">
    <property type="entry name" value="Ribosomal_S20p"/>
    <property type="match status" value="1"/>
</dbReference>
<evidence type="ECO:0000256" key="1">
    <source>
        <dbReference type="ARBA" id="ARBA00003134"/>
    </source>
</evidence>
<keyword evidence="4 8" id="KW-0694">RNA-binding</keyword>
<evidence type="ECO:0000256" key="6">
    <source>
        <dbReference type="ARBA" id="ARBA00023274"/>
    </source>
</evidence>
<sequence length="104" mass="11311">MANNKSAEKRIQIAERNRLQNRTYKSALRTLMKRCFSACEAYGSKPGAESKVVVQDSLSAAFSKIDKAVKVGVMHRNTGANQKSRLSAAVKKATQELAAPTKAV</sequence>
<dbReference type="PANTHER" id="PTHR33398:SF1">
    <property type="entry name" value="SMALL RIBOSOMAL SUBUNIT PROTEIN BS20C"/>
    <property type="match status" value="1"/>
</dbReference>
<dbReference type="PANTHER" id="PTHR33398">
    <property type="entry name" value="30S RIBOSOMAL PROTEIN S20"/>
    <property type="match status" value="1"/>
</dbReference>
<dbReference type="Proteomes" id="UP000240206">
    <property type="component" value="Unassembled WGS sequence"/>
</dbReference>
<organism evidence="9 10">
    <name type="scientific">Synechococcus lacustris str. Tous</name>
    <dbReference type="NCBI Taxonomy" id="1910958"/>
    <lineage>
        <taxon>Bacteria</taxon>
        <taxon>Bacillati</taxon>
        <taxon>Cyanobacteriota</taxon>
        <taxon>Cyanophyceae</taxon>
        <taxon>Synechococcales</taxon>
        <taxon>Synechococcaceae</taxon>
        <taxon>Synechococcus</taxon>
    </lineage>
</organism>
<evidence type="ECO:0000256" key="5">
    <source>
        <dbReference type="ARBA" id="ARBA00022980"/>
    </source>
</evidence>
<dbReference type="NCBIfam" id="TIGR00029">
    <property type="entry name" value="S20"/>
    <property type="match status" value="1"/>
</dbReference>
<keyword evidence="5 8" id="KW-0689">Ribosomal protein</keyword>
<evidence type="ECO:0000256" key="2">
    <source>
        <dbReference type="ARBA" id="ARBA00007634"/>
    </source>
</evidence>
<dbReference type="GO" id="GO:0070181">
    <property type="term" value="F:small ribosomal subunit rRNA binding"/>
    <property type="evidence" value="ECO:0007669"/>
    <property type="project" value="TreeGrafter"/>
</dbReference>
<dbReference type="HAMAP" id="MF_00500">
    <property type="entry name" value="Ribosomal_bS20"/>
    <property type="match status" value="1"/>
</dbReference>
<evidence type="ECO:0000313" key="10">
    <source>
        <dbReference type="Proteomes" id="UP000240206"/>
    </source>
</evidence>
<dbReference type="InterPro" id="IPR036510">
    <property type="entry name" value="Ribosomal_bS20_sf"/>
</dbReference>
<dbReference type="Gene3D" id="1.20.58.110">
    <property type="entry name" value="Ribosomal protein S20"/>
    <property type="match status" value="1"/>
</dbReference>
<dbReference type="AlphaFoldDB" id="A0A2P7EFQ3"/>
<comment type="caution">
    <text evidence="9">The sequence shown here is derived from an EMBL/GenBank/DDBJ whole genome shotgun (WGS) entry which is preliminary data.</text>
</comment>
<dbReference type="GO" id="GO:0006412">
    <property type="term" value="P:translation"/>
    <property type="evidence" value="ECO:0007669"/>
    <property type="project" value="UniProtKB-UniRule"/>
</dbReference>
<keyword evidence="3 8" id="KW-0699">rRNA-binding</keyword>
<evidence type="ECO:0000256" key="4">
    <source>
        <dbReference type="ARBA" id="ARBA00022884"/>
    </source>
</evidence>
<proteinExistence type="inferred from homology"/>
<dbReference type="STRING" id="1910958.BTM30_04585"/>
<name>A0A2P7EFQ3_9SYNE</name>
<dbReference type="GO" id="GO:0015935">
    <property type="term" value="C:small ribosomal subunit"/>
    <property type="evidence" value="ECO:0007669"/>
    <property type="project" value="TreeGrafter"/>
</dbReference>
<keyword evidence="6 8" id="KW-0687">Ribonucleoprotein</keyword>
<reference evidence="10" key="1">
    <citation type="submission" date="2018-03" db="EMBL/GenBank/DDBJ databases">
        <title>Ecological and genomic features of two cosmopolitan and abundant freshwater picocyanobacteria.</title>
        <authorList>
            <person name="Cabello-Yeves P.J."/>
            <person name="Picazo A."/>
            <person name="Camacho A."/>
            <person name="Callieri C."/>
            <person name="Rosselli R."/>
            <person name="Roda-Garcia J."/>
            <person name="Coutinho F.H."/>
            <person name="Rodriguez-Valera F."/>
        </authorList>
    </citation>
    <scope>NUCLEOTIDE SEQUENCE [LARGE SCALE GENOMIC DNA]</scope>
    <source>
        <strain evidence="10">Tous</strain>
    </source>
</reference>
<dbReference type="GO" id="GO:0005829">
    <property type="term" value="C:cytosol"/>
    <property type="evidence" value="ECO:0007669"/>
    <property type="project" value="TreeGrafter"/>
</dbReference>
<dbReference type="RefSeq" id="WP_106499502.1">
    <property type="nucleotide sequence ID" value="NZ_PXVC01000013.1"/>
</dbReference>
<dbReference type="EMBL" id="PXVC01000013">
    <property type="protein sequence ID" value="PSI02043.1"/>
    <property type="molecule type" value="Genomic_DNA"/>
</dbReference>
<evidence type="ECO:0000256" key="3">
    <source>
        <dbReference type="ARBA" id="ARBA00022730"/>
    </source>
</evidence>
<comment type="similarity">
    <text evidence="2 8">Belongs to the bacterial ribosomal protein bS20 family.</text>
</comment>
<keyword evidence="10" id="KW-1185">Reference proteome</keyword>
<dbReference type="InterPro" id="IPR002583">
    <property type="entry name" value="Ribosomal_bS20"/>
</dbReference>
<evidence type="ECO:0000256" key="8">
    <source>
        <dbReference type="HAMAP-Rule" id="MF_00500"/>
    </source>
</evidence>
<dbReference type="GO" id="GO:0003735">
    <property type="term" value="F:structural constituent of ribosome"/>
    <property type="evidence" value="ECO:0007669"/>
    <property type="project" value="InterPro"/>
</dbReference>
<protein>
    <recommendedName>
        <fullName evidence="7 8">Small ribosomal subunit protein bS20</fullName>
    </recommendedName>
</protein>
<evidence type="ECO:0000256" key="7">
    <source>
        <dbReference type="ARBA" id="ARBA00035136"/>
    </source>
</evidence>
<evidence type="ECO:0000313" key="9">
    <source>
        <dbReference type="EMBL" id="PSI02043.1"/>
    </source>
</evidence>
<accession>A0A2P7EFQ3</accession>
<gene>
    <name evidence="8" type="primary">rpsT</name>
    <name evidence="8" type="synonym">rps20</name>
    <name evidence="9" type="ORF">C7K08_04725</name>
</gene>